<evidence type="ECO:0000313" key="4">
    <source>
        <dbReference type="Proteomes" id="UP000646548"/>
    </source>
</evidence>
<organism evidence="3 4">
    <name type="scientific">Oryzias melastigma</name>
    <name type="common">Marine medaka</name>
    <dbReference type="NCBI Taxonomy" id="30732"/>
    <lineage>
        <taxon>Eukaryota</taxon>
        <taxon>Metazoa</taxon>
        <taxon>Chordata</taxon>
        <taxon>Craniata</taxon>
        <taxon>Vertebrata</taxon>
        <taxon>Euteleostomi</taxon>
        <taxon>Actinopterygii</taxon>
        <taxon>Neopterygii</taxon>
        <taxon>Teleostei</taxon>
        <taxon>Neoteleostei</taxon>
        <taxon>Acanthomorphata</taxon>
        <taxon>Ovalentaria</taxon>
        <taxon>Atherinomorphae</taxon>
        <taxon>Beloniformes</taxon>
        <taxon>Adrianichthyidae</taxon>
        <taxon>Oryziinae</taxon>
        <taxon>Oryzias</taxon>
    </lineage>
</organism>
<dbReference type="PANTHER" id="PTHR31353:SF11">
    <property type="entry name" value="PROTEIN FAM98B"/>
    <property type="match status" value="1"/>
</dbReference>
<feature type="compositionally biased region" description="Gly residues" evidence="2">
    <location>
        <begin position="323"/>
        <end position="354"/>
    </location>
</feature>
<evidence type="ECO:0000313" key="3">
    <source>
        <dbReference type="EMBL" id="KAF6725066.1"/>
    </source>
</evidence>
<comment type="caution">
    <text evidence="3">The sequence shown here is derived from an EMBL/GenBank/DDBJ whole genome shotgun (WGS) entry which is preliminary data.</text>
</comment>
<dbReference type="Proteomes" id="UP000646548">
    <property type="component" value="Unassembled WGS sequence"/>
</dbReference>
<protein>
    <submittedName>
        <fullName evidence="3">Protein FAM98B</fullName>
    </submittedName>
</protein>
<dbReference type="PANTHER" id="PTHR31353">
    <property type="entry name" value="FAM98"/>
    <property type="match status" value="1"/>
</dbReference>
<comment type="similarity">
    <text evidence="1">Belongs to the FAM98 family.</text>
</comment>
<proteinExistence type="inferred from homology"/>
<dbReference type="GO" id="GO:0072669">
    <property type="term" value="C:tRNA-splicing ligase complex"/>
    <property type="evidence" value="ECO:0007669"/>
    <property type="project" value="TreeGrafter"/>
</dbReference>
<dbReference type="EMBL" id="WKFB01000377">
    <property type="protein sequence ID" value="KAF6725066.1"/>
    <property type="molecule type" value="Genomic_DNA"/>
</dbReference>
<dbReference type="InterPro" id="IPR018797">
    <property type="entry name" value="FAM98"/>
</dbReference>
<gene>
    <name evidence="3" type="ORF">FQA47_006195</name>
</gene>
<evidence type="ECO:0000256" key="2">
    <source>
        <dbReference type="SAM" id="MobiDB-lite"/>
    </source>
</evidence>
<reference evidence="3" key="1">
    <citation type="journal article" name="BMC Genomics">
        <title>Long-read sequencing and de novo genome assembly of marine medaka (Oryzias melastigma).</title>
        <authorList>
            <person name="Liang P."/>
            <person name="Saqib H.S.A."/>
            <person name="Ni X."/>
            <person name="Shen Y."/>
        </authorList>
    </citation>
    <scope>NUCLEOTIDE SEQUENCE</scope>
    <source>
        <strain evidence="3">Bigg-433</strain>
    </source>
</reference>
<accession>A0A834CE62</accession>
<dbReference type="Pfam" id="PF10239">
    <property type="entry name" value="DUF2465"/>
    <property type="match status" value="1"/>
</dbReference>
<dbReference type="AlphaFoldDB" id="A0A834CE62"/>
<feature type="region of interest" description="Disordered" evidence="2">
    <location>
        <begin position="295"/>
        <end position="363"/>
    </location>
</feature>
<name>A0A834CE62_ORYME</name>
<evidence type="ECO:0000256" key="1">
    <source>
        <dbReference type="ARBA" id="ARBA00007218"/>
    </source>
</evidence>
<sequence>MECDILDSLDQLGYDGPLLEEKALLRAAESGLSSPEYVNLCSWLASRLKPLCNLEESITSGSDDMESLQVEMSGLLRELHCPYEDAPSGVPQGAVGNTKKHLQFLLFLSSELQAAQIVSCRRACHEQQSRSPVYQELSAVCEALQLPEPRGREAPEVLSAVQNKVEKVLEELPVGSAGKPVLKKLLRSDQWEKLQNINEVLSSEYESRRRMLIKRLDVTVQSFGWSDRAKARSLVKVDSMASAYQPKRHTLRPESSVDMADLLAAREDLCNVVKTSSGSSRRKTSCAVNKVLMGRVPDRGGRPAEITPPPPEMPPWQKRQDGGRGGGWGQGGRGGGWGGGWRGGHGGHGGYGGHGGKRGRYQY</sequence>